<dbReference type="Proteomes" id="UP001281447">
    <property type="component" value="Unassembled WGS sequence"/>
</dbReference>
<organism evidence="7 8">
    <name type="scientific">Tigheibacillus halophilus</name>
    <dbReference type="NCBI Taxonomy" id="361280"/>
    <lineage>
        <taxon>Bacteria</taxon>
        <taxon>Bacillati</taxon>
        <taxon>Bacillota</taxon>
        <taxon>Bacilli</taxon>
        <taxon>Bacillales</taxon>
        <taxon>Bacillaceae</taxon>
        <taxon>Tigheibacillus</taxon>
    </lineage>
</organism>
<feature type="domain" description="FAD/NAD(P)-binding" evidence="6">
    <location>
        <begin position="5"/>
        <end position="321"/>
    </location>
</feature>
<dbReference type="Pfam" id="PF07992">
    <property type="entry name" value="Pyr_redox_2"/>
    <property type="match status" value="1"/>
</dbReference>
<evidence type="ECO:0000259" key="6">
    <source>
        <dbReference type="Pfam" id="PF07992"/>
    </source>
</evidence>
<feature type="domain" description="Pyridine nucleotide-disulphide oxidoreductase dimerisation" evidence="5">
    <location>
        <begin position="341"/>
        <end position="443"/>
    </location>
</feature>
<dbReference type="PANTHER" id="PTHR43014">
    <property type="entry name" value="MERCURIC REDUCTASE"/>
    <property type="match status" value="1"/>
</dbReference>
<evidence type="ECO:0000256" key="1">
    <source>
        <dbReference type="ARBA" id="ARBA00001974"/>
    </source>
</evidence>
<evidence type="ECO:0000259" key="5">
    <source>
        <dbReference type="Pfam" id="PF02852"/>
    </source>
</evidence>
<accession>A0ABU5CB25</accession>
<keyword evidence="7" id="KW-0560">Oxidoreductase</keyword>
<evidence type="ECO:0000256" key="2">
    <source>
        <dbReference type="ARBA" id="ARBA00007532"/>
    </source>
</evidence>
<dbReference type="InterPro" id="IPR016156">
    <property type="entry name" value="FAD/NAD-linked_Rdtase_dimer_sf"/>
</dbReference>
<dbReference type="PIRSF" id="PIRSF000350">
    <property type="entry name" value="Mercury_reductase_MerA"/>
    <property type="match status" value="1"/>
</dbReference>
<dbReference type="GO" id="GO:0016491">
    <property type="term" value="F:oxidoreductase activity"/>
    <property type="evidence" value="ECO:0007669"/>
    <property type="project" value="UniProtKB-KW"/>
</dbReference>
<comment type="similarity">
    <text evidence="2">Belongs to the class-I pyridine nucleotide-disulfide oxidoreductase family.</text>
</comment>
<dbReference type="EC" id="1.-.-.-" evidence="7"/>
<dbReference type="InterPro" id="IPR004099">
    <property type="entry name" value="Pyr_nucl-diS_OxRdtase_dimer"/>
</dbReference>
<dbReference type="Gene3D" id="3.50.50.60">
    <property type="entry name" value="FAD/NAD(P)-binding domain"/>
    <property type="match status" value="2"/>
</dbReference>
<dbReference type="Gene3D" id="3.30.390.30">
    <property type="match status" value="1"/>
</dbReference>
<dbReference type="SUPFAM" id="SSF51905">
    <property type="entry name" value="FAD/NAD(P)-binding domain"/>
    <property type="match status" value="1"/>
</dbReference>
<dbReference type="InterPro" id="IPR036188">
    <property type="entry name" value="FAD/NAD-bd_sf"/>
</dbReference>
<reference evidence="7 8" key="1">
    <citation type="submission" date="2023-10" db="EMBL/GenBank/DDBJ databases">
        <title>Virgibacillus halophilus 5B73C genome.</title>
        <authorList>
            <person name="Miliotis G."/>
            <person name="Sengupta P."/>
            <person name="Hameed A."/>
            <person name="Chuvochina M."/>
            <person name="Mcdonagh F."/>
            <person name="Simpson A.C."/>
            <person name="Singh N.K."/>
            <person name="Rekha P.D."/>
            <person name="Raman K."/>
            <person name="Hugenholtz P."/>
            <person name="Venkateswaran K."/>
        </authorList>
    </citation>
    <scope>NUCLEOTIDE SEQUENCE [LARGE SCALE GENOMIC DNA]</scope>
    <source>
        <strain evidence="7 8">5B73C</strain>
    </source>
</reference>
<dbReference type="InterPro" id="IPR023753">
    <property type="entry name" value="FAD/NAD-binding_dom"/>
</dbReference>
<dbReference type="RefSeq" id="WP_390352191.1">
    <property type="nucleotide sequence ID" value="NZ_JBHUIZ010000003.1"/>
</dbReference>
<comment type="cofactor">
    <cofactor evidence="1">
        <name>FAD</name>
        <dbReference type="ChEBI" id="CHEBI:57692"/>
    </cofactor>
</comment>
<dbReference type="Pfam" id="PF02852">
    <property type="entry name" value="Pyr_redox_dim"/>
    <property type="match status" value="1"/>
</dbReference>
<dbReference type="PRINTS" id="PR00411">
    <property type="entry name" value="PNDRDTASEI"/>
</dbReference>
<comment type="caution">
    <text evidence="7">The sequence shown here is derived from an EMBL/GenBank/DDBJ whole genome shotgun (WGS) entry which is preliminary data.</text>
</comment>
<sequence length="450" mass="48325">MTEKFDILVIGSGPAGSNLAGLTSGKGLKTAIVESRAYGGTCPLRGCNPKKVLASAAKMIAEAENMQGTGISGNSHINWKDLITFKQSFVDPIPEAKEKSLQKKGVITFHGEAKFISDNQVKIADQTTIEADKIIIATGAVPAELPIKGKEHLVISDDFLNLTELPKDIIFIGGGYIAFEFAHIAKRASSNVHIIQRGQHPLRKFDPDLVDKLIAQSKSIGIQVHLEADVKAIEKDGQKYSVVAEQNGSKVSWESDMVVHGGGRVPNVADLGLEEANVAYDKQGIKVDNYLRSPSNPHVYAIGDAAASEGAPLTPVAQQDAQIVFKNIGKENSVRPDYTGVPSVVFTTPKLASAGLSVAAAQKLDKETEIHDLDISRWFTYAHVNSEFAAVKVIMEKDTQKILGAHMLGDSADELINIFAMAIQLRLTADQLKGVTYAFPTAVSDIGSML</sequence>
<dbReference type="SUPFAM" id="SSF55424">
    <property type="entry name" value="FAD/NAD-linked reductases, dimerisation (C-terminal) domain"/>
    <property type="match status" value="1"/>
</dbReference>
<dbReference type="PANTHER" id="PTHR43014:SF5">
    <property type="entry name" value="GLUTATHIONE REDUCTASE (NADPH)"/>
    <property type="match status" value="1"/>
</dbReference>
<name>A0ABU5CB25_9BACI</name>
<evidence type="ECO:0000313" key="8">
    <source>
        <dbReference type="Proteomes" id="UP001281447"/>
    </source>
</evidence>
<evidence type="ECO:0000313" key="7">
    <source>
        <dbReference type="EMBL" id="MDY0395857.1"/>
    </source>
</evidence>
<keyword evidence="3" id="KW-0285">Flavoprotein</keyword>
<keyword evidence="4" id="KW-0274">FAD</keyword>
<dbReference type="PRINTS" id="PR00368">
    <property type="entry name" value="FADPNR"/>
</dbReference>
<keyword evidence="8" id="KW-1185">Reference proteome</keyword>
<protein>
    <submittedName>
        <fullName evidence="7">NAD(P)/FAD-dependent oxidoreductase</fullName>
        <ecNumber evidence="7">1.-.-.-</ecNumber>
    </submittedName>
</protein>
<proteinExistence type="inferred from homology"/>
<dbReference type="InterPro" id="IPR001100">
    <property type="entry name" value="Pyr_nuc-diS_OxRdtase"/>
</dbReference>
<dbReference type="EMBL" id="JAWDIP010000004">
    <property type="protein sequence ID" value="MDY0395857.1"/>
    <property type="molecule type" value="Genomic_DNA"/>
</dbReference>
<evidence type="ECO:0000256" key="4">
    <source>
        <dbReference type="ARBA" id="ARBA00022827"/>
    </source>
</evidence>
<gene>
    <name evidence="7" type="ORF">RWE15_17555</name>
</gene>
<evidence type="ECO:0000256" key="3">
    <source>
        <dbReference type="ARBA" id="ARBA00022630"/>
    </source>
</evidence>